<comment type="caution">
    <text evidence="7">The sequence shown here is derived from an EMBL/GenBank/DDBJ whole genome shotgun (WGS) entry which is preliminary data.</text>
</comment>
<dbReference type="SUPFAM" id="SSF53850">
    <property type="entry name" value="Periplasmic binding protein-like II"/>
    <property type="match status" value="1"/>
</dbReference>
<dbReference type="Gene3D" id="3.40.190.10">
    <property type="entry name" value="Periplasmic binding protein-like II"/>
    <property type="match status" value="2"/>
</dbReference>
<keyword evidence="5" id="KW-0812">Transmembrane</keyword>
<dbReference type="GO" id="GO:0003677">
    <property type="term" value="F:DNA binding"/>
    <property type="evidence" value="ECO:0007669"/>
    <property type="project" value="UniProtKB-KW"/>
</dbReference>
<dbReference type="PRINTS" id="PR00039">
    <property type="entry name" value="HTHLYSR"/>
</dbReference>
<name>A0A9X2T1Q0_9HYPH</name>
<protein>
    <submittedName>
        <fullName evidence="7">LysR substrate-binding domain-containing protein</fullName>
    </submittedName>
</protein>
<gene>
    <name evidence="7" type="ORF">NVS89_09285</name>
</gene>
<evidence type="ECO:0000256" key="3">
    <source>
        <dbReference type="ARBA" id="ARBA00023125"/>
    </source>
</evidence>
<dbReference type="GO" id="GO:0032993">
    <property type="term" value="C:protein-DNA complex"/>
    <property type="evidence" value="ECO:0007669"/>
    <property type="project" value="TreeGrafter"/>
</dbReference>
<dbReference type="RefSeq" id="WP_258732337.1">
    <property type="nucleotide sequence ID" value="NZ_JANTHZ010000002.1"/>
</dbReference>
<accession>A0A9X2T1Q0</accession>
<organism evidence="7 8">
    <name type="scientific">Ancylobacter mangrovi</name>
    <dbReference type="NCBI Taxonomy" id="2972472"/>
    <lineage>
        <taxon>Bacteria</taxon>
        <taxon>Pseudomonadati</taxon>
        <taxon>Pseudomonadota</taxon>
        <taxon>Alphaproteobacteria</taxon>
        <taxon>Hyphomicrobiales</taxon>
        <taxon>Xanthobacteraceae</taxon>
        <taxon>Ancylobacter</taxon>
    </lineage>
</organism>
<dbReference type="InterPro" id="IPR036388">
    <property type="entry name" value="WH-like_DNA-bd_sf"/>
</dbReference>
<evidence type="ECO:0000256" key="5">
    <source>
        <dbReference type="SAM" id="Phobius"/>
    </source>
</evidence>
<dbReference type="InterPro" id="IPR000847">
    <property type="entry name" value="LysR_HTH_N"/>
</dbReference>
<evidence type="ECO:0000313" key="8">
    <source>
        <dbReference type="Proteomes" id="UP001151088"/>
    </source>
</evidence>
<dbReference type="InterPro" id="IPR005119">
    <property type="entry name" value="LysR_subst-bd"/>
</dbReference>
<evidence type="ECO:0000256" key="2">
    <source>
        <dbReference type="ARBA" id="ARBA00023015"/>
    </source>
</evidence>
<evidence type="ECO:0000313" key="7">
    <source>
        <dbReference type="EMBL" id="MCS0495290.1"/>
    </source>
</evidence>
<evidence type="ECO:0000256" key="1">
    <source>
        <dbReference type="ARBA" id="ARBA00009437"/>
    </source>
</evidence>
<dbReference type="SUPFAM" id="SSF46785">
    <property type="entry name" value="Winged helix' DNA-binding domain"/>
    <property type="match status" value="1"/>
</dbReference>
<feature type="domain" description="HTH lysR-type" evidence="6">
    <location>
        <begin position="1"/>
        <end position="58"/>
    </location>
</feature>
<evidence type="ECO:0000256" key="4">
    <source>
        <dbReference type="ARBA" id="ARBA00023163"/>
    </source>
</evidence>
<dbReference type="Proteomes" id="UP001151088">
    <property type="component" value="Unassembled WGS sequence"/>
</dbReference>
<dbReference type="PROSITE" id="PS50931">
    <property type="entry name" value="HTH_LYSR"/>
    <property type="match status" value="1"/>
</dbReference>
<dbReference type="InterPro" id="IPR036390">
    <property type="entry name" value="WH_DNA-bd_sf"/>
</dbReference>
<dbReference type="GO" id="GO:0003700">
    <property type="term" value="F:DNA-binding transcription factor activity"/>
    <property type="evidence" value="ECO:0007669"/>
    <property type="project" value="InterPro"/>
</dbReference>
<reference evidence="7" key="1">
    <citation type="submission" date="2022-08" db="EMBL/GenBank/DDBJ databases">
        <authorList>
            <person name="Li F."/>
        </authorList>
    </citation>
    <scope>NUCLEOTIDE SEQUENCE</scope>
    <source>
        <strain evidence="7">MQZ15Z-1</strain>
    </source>
</reference>
<keyword evidence="5" id="KW-1133">Transmembrane helix</keyword>
<keyword evidence="4" id="KW-0804">Transcription</keyword>
<dbReference type="AlphaFoldDB" id="A0A9X2T1Q0"/>
<dbReference type="FunFam" id="1.10.10.10:FF:000001">
    <property type="entry name" value="LysR family transcriptional regulator"/>
    <property type="match status" value="1"/>
</dbReference>
<dbReference type="Pfam" id="PF00126">
    <property type="entry name" value="HTH_1"/>
    <property type="match status" value="1"/>
</dbReference>
<keyword evidence="3" id="KW-0238">DNA-binding</keyword>
<feature type="transmembrane region" description="Helical" evidence="5">
    <location>
        <begin position="234"/>
        <end position="254"/>
    </location>
</feature>
<dbReference type="CDD" id="cd08414">
    <property type="entry name" value="PBP2_LTTR_aromatics_like"/>
    <property type="match status" value="1"/>
</dbReference>
<keyword evidence="2" id="KW-0805">Transcription regulation</keyword>
<dbReference type="PANTHER" id="PTHR30346">
    <property type="entry name" value="TRANSCRIPTIONAL DUAL REGULATOR HCAR-RELATED"/>
    <property type="match status" value="1"/>
</dbReference>
<dbReference type="Pfam" id="PF03466">
    <property type="entry name" value="LysR_substrate"/>
    <property type="match status" value="1"/>
</dbReference>
<comment type="similarity">
    <text evidence="1">Belongs to the LysR transcriptional regulatory family.</text>
</comment>
<proteinExistence type="inferred from homology"/>
<keyword evidence="8" id="KW-1185">Reference proteome</keyword>
<dbReference type="PANTHER" id="PTHR30346:SF17">
    <property type="entry name" value="LYSR FAMILY TRANSCRIPTIONAL REGULATOR"/>
    <property type="match status" value="1"/>
</dbReference>
<sequence length="301" mass="33194">MDLRHLRYFTALAEELHFGRAAQRLGISQPPLSQQIHALELELGAELFIRTSRRVELTEAGRLFLAEARAVLSRAEQALIVGQRAGRGEIGELRIGFTASAPLASIMPTLIHTFREQRPDVHLTLREMLSHQQMQELLDGSLDVAFLRTPADPSLMDPRIAAIELQREELLVFLPKSHPLARTSPRHRIALAELHQDVFVHFSREAGAITYDQFIELCRAAGFRPRIGQEAREAVTIIGLVAAGVGITIMAASLRNIRLANVVTRRLAEPAPCLSTWLAHLSEGASPTTQAFLALGAAARP</sequence>
<keyword evidence="5" id="KW-0472">Membrane</keyword>
<dbReference type="EMBL" id="JANTHZ010000002">
    <property type="protein sequence ID" value="MCS0495290.1"/>
    <property type="molecule type" value="Genomic_DNA"/>
</dbReference>
<evidence type="ECO:0000259" key="6">
    <source>
        <dbReference type="PROSITE" id="PS50931"/>
    </source>
</evidence>
<dbReference type="Gene3D" id="1.10.10.10">
    <property type="entry name" value="Winged helix-like DNA-binding domain superfamily/Winged helix DNA-binding domain"/>
    <property type="match status" value="1"/>
</dbReference>